<dbReference type="PROSITE" id="PS51182">
    <property type="entry name" value="C2_TENSIN"/>
    <property type="match status" value="1"/>
</dbReference>
<dbReference type="SUPFAM" id="SSF49562">
    <property type="entry name" value="C2 domain (Calcium/lipid-binding domain, CaLB)"/>
    <property type="match status" value="1"/>
</dbReference>
<dbReference type="AlphaFoldDB" id="A0A067BTV7"/>
<dbReference type="KEGG" id="spar:SPRG_15597"/>
<dbReference type="STRING" id="695850.A0A067BTV7"/>
<evidence type="ECO:0000313" key="2">
    <source>
        <dbReference type="EMBL" id="KDO17696.1"/>
    </source>
</evidence>
<dbReference type="Proteomes" id="UP000030745">
    <property type="component" value="Unassembled WGS sequence"/>
</dbReference>
<dbReference type="Pfam" id="PF10409">
    <property type="entry name" value="PTEN_C2"/>
    <property type="match status" value="1"/>
</dbReference>
<keyword evidence="3" id="KW-1185">Reference proteome</keyword>
<feature type="domain" description="C2 tensin-type" evidence="1">
    <location>
        <begin position="1"/>
        <end position="115"/>
    </location>
</feature>
<dbReference type="EMBL" id="KK583588">
    <property type="protein sequence ID" value="KDO17696.1"/>
    <property type="molecule type" value="Genomic_DNA"/>
</dbReference>
<protein>
    <recommendedName>
        <fullName evidence="1">C2 tensin-type domain-containing protein</fullName>
    </recommendedName>
</protein>
<evidence type="ECO:0000259" key="1">
    <source>
        <dbReference type="PROSITE" id="PS51182"/>
    </source>
</evidence>
<sequence>MPGGRYLYAQIFKGDKLDFTTAWRDAPEGVGCTSDGSVSCNVDCTLQGDVLVRYLSDADQRVPVFRAAFHTGYHPMDFFRLATHRLQMRVKLLDSACQDPRFCPHFFVDHIFAKMVIHARIKGRRSMDKVQQASSMSRSW</sequence>
<dbReference type="VEuPathDB" id="FungiDB:SPRG_15597"/>
<gene>
    <name evidence="2" type="ORF">SPRG_15597</name>
</gene>
<dbReference type="InterPro" id="IPR035892">
    <property type="entry name" value="C2_domain_sf"/>
</dbReference>
<dbReference type="GeneID" id="24137309"/>
<proteinExistence type="predicted"/>
<evidence type="ECO:0000313" key="3">
    <source>
        <dbReference type="Proteomes" id="UP000030745"/>
    </source>
</evidence>
<organism evidence="2 3">
    <name type="scientific">Saprolegnia parasitica (strain CBS 223.65)</name>
    <dbReference type="NCBI Taxonomy" id="695850"/>
    <lineage>
        <taxon>Eukaryota</taxon>
        <taxon>Sar</taxon>
        <taxon>Stramenopiles</taxon>
        <taxon>Oomycota</taxon>
        <taxon>Saprolegniomycetes</taxon>
        <taxon>Saprolegniales</taxon>
        <taxon>Saprolegniaceae</taxon>
        <taxon>Saprolegnia</taxon>
    </lineage>
</organism>
<reference evidence="2 3" key="1">
    <citation type="journal article" date="2013" name="PLoS Genet.">
        <title>Distinctive expansion of potential virulence genes in the genome of the oomycete fish pathogen Saprolegnia parasitica.</title>
        <authorList>
            <person name="Jiang R.H."/>
            <person name="de Bruijn I."/>
            <person name="Haas B.J."/>
            <person name="Belmonte R."/>
            <person name="Lobach L."/>
            <person name="Christie J."/>
            <person name="van den Ackerveken G."/>
            <person name="Bottin A."/>
            <person name="Bulone V."/>
            <person name="Diaz-Moreno S.M."/>
            <person name="Dumas B."/>
            <person name="Fan L."/>
            <person name="Gaulin E."/>
            <person name="Govers F."/>
            <person name="Grenville-Briggs L.J."/>
            <person name="Horner N.R."/>
            <person name="Levin J.Z."/>
            <person name="Mammella M."/>
            <person name="Meijer H.J."/>
            <person name="Morris P."/>
            <person name="Nusbaum C."/>
            <person name="Oome S."/>
            <person name="Phillips A.J."/>
            <person name="van Rooyen D."/>
            <person name="Rzeszutek E."/>
            <person name="Saraiva M."/>
            <person name="Secombes C.J."/>
            <person name="Seidl M.F."/>
            <person name="Snel B."/>
            <person name="Stassen J.H."/>
            <person name="Sykes S."/>
            <person name="Tripathy S."/>
            <person name="van den Berg H."/>
            <person name="Vega-Arreguin J.C."/>
            <person name="Wawra S."/>
            <person name="Young S.K."/>
            <person name="Zeng Q."/>
            <person name="Dieguez-Uribeondo J."/>
            <person name="Russ C."/>
            <person name="Tyler B.M."/>
            <person name="van West P."/>
        </authorList>
    </citation>
    <scope>NUCLEOTIDE SEQUENCE [LARGE SCALE GENOMIC DNA]</scope>
    <source>
        <strain evidence="2 3">CBS 223.65</strain>
    </source>
</reference>
<dbReference type="InterPro" id="IPR014020">
    <property type="entry name" value="Tensin_C2-dom"/>
</dbReference>
<dbReference type="RefSeq" id="XP_012211594.1">
    <property type="nucleotide sequence ID" value="XM_012356204.1"/>
</dbReference>
<dbReference type="Gene3D" id="2.60.40.1110">
    <property type="match status" value="1"/>
</dbReference>
<accession>A0A067BTV7</accession>
<name>A0A067BTV7_SAPPC</name>